<evidence type="ECO:0000313" key="2">
    <source>
        <dbReference type="Proteomes" id="UP000264353"/>
    </source>
</evidence>
<evidence type="ECO:0000313" key="1">
    <source>
        <dbReference type="EMBL" id="RID49518.1"/>
    </source>
</evidence>
<accession>A0A397Y9D1</accession>
<dbReference type="Proteomes" id="UP000264353">
    <property type="component" value="Chromosome A8"/>
</dbReference>
<organism evidence="1 2">
    <name type="scientific">Brassica campestris</name>
    <name type="common">Field mustard</name>
    <dbReference type="NCBI Taxonomy" id="3711"/>
    <lineage>
        <taxon>Eukaryota</taxon>
        <taxon>Viridiplantae</taxon>
        <taxon>Streptophyta</taxon>
        <taxon>Embryophyta</taxon>
        <taxon>Tracheophyta</taxon>
        <taxon>Spermatophyta</taxon>
        <taxon>Magnoliopsida</taxon>
        <taxon>eudicotyledons</taxon>
        <taxon>Gunneridae</taxon>
        <taxon>Pentapetalae</taxon>
        <taxon>rosids</taxon>
        <taxon>malvids</taxon>
        <taxon>Brassicales</taxon>
        <taxon>Brassicaceae</taxon>
        <taxon>Brassiceae</taxon>
        <taxon>Brassica</taxon>
    </lineage>
</organism>
<protein>
    <submittedName>
        <fullName evidence="1">Uncharacterized protein</fullName>
    </submittedName>
</protein>
<sequence>MRAAVWLLSASDGAKLEHIKAHLIIELSPSEQRNAHKRTDRTITTFASKLLSSTYGDGVGLGDCSSSNLLE</sequence>
<dbReference type="EMBL" id="CM010635">
    <property type="protein sequence ID" value="RID49518.1"/>
    <property type="molecule type" value="Genomic_DNA"/>
</dbReference>
<name>A0A397Y9D1_BRACM</name>
<gene>
    <name evidence="1" type="ORF">BRARA_H00316</name>
</gene>
<proteinExistence type="predicted"/>
<dbReference type="AlphaFoldDB" id="A0A397Y9D1"/>
<reference evidence="1 2" key="1">
    <citation type="submission" date="2018-06" db="EMBL/GenBank/DDBJ databases">
        <title>WGS assembly of Brassica rapa FPsc.</title>
        <authorList>
            <person name="Bowman J."/>
            <person name="Kohchi T."/>
            <person name="Yamato K."/>
            <person name="Jenkins J."/>
            <person name="Shu S."/>
            <person name="Ishizaki K."/>
            <person name="Yamaoka S."/>
            <person name="Nishihama R."/>
            <person name="Nakamura Y."/>
            <person name="Berger F."/>
            <person name="Adam C."/>
            <person name="Aki S."/>
            <person name="Althoff F."/>
            <person name="Araki T."/>
            <person name="Arteaga-Vazquez M."/>
            <person name="Balasubrmanian S."/>
            <person name="Bauer D."/>
            <person name="Boehm C."/>
            <person name="Briginshaw L."/>
            <person name="Caballero-Perez J."/>
            <person name="Catarino B."/>
            <person name="Chen F."/>
            <person name="Chiyoda S."/>
            <person name="Chovatia M."/>
            <person name="Davies K."/>
            <person name="Delmans M."/>
            <person name="Demura T."/>
            <person name="Dierschke T."/>
            <person name="Dolan L."/>
            <person name="Dorantes-Acosta A."/>
            <person name="Eklund D."/>
            <person name="Florent S."/>
            <person name="Flores-Sandoval E."/>
            <person name="Fujiyama A."/>
            <person name="Fukuzawa H."/>
            <person name="Galik B."/>
            <person name="Grimanelli D."/>
            <person name="Grimwood J."/>
            <person name="Grossniklaus U."/>
            <person name="Hamada T."/>
            <person name="Haseloff J."/>
            <person name="Hetherington A."/>
            <person name="Higo A."/>
            <person name="Hirakawa Y."/>
            <person name="Hundley H."/>
            <person name="Ikeda Y."/>
            <person name="Inoue K."/>
            <person name="Inoue S."/>
            <person name="Ishida S."/>
            <person name="Jia Q."/>
            <person name="Kakita M."/>
            <person name="Kanazawa T."/>
            <person name="Kawai Y."/>
            <person name="Kawashima T."/>
            <person name="Kennedy M."/>
            <person name="Kinose K."/>
            <person name="Kinoshita T."/>
            <person name="Kohara Y."/>
            <person name="Koide E."/>
            <person name="Komatsu K."/>
            <person name="Kopischke S."/>
            <person name="Kubo M."/>
            <person name="Kyozuka J."/>
            <person name="Lagercrantz U."/>
            <person name="Lin S."/>
            <person name="Lindquist E."/>
            <person name="Lipzen A."/>
            <person name="Lu C."/>
            <person name="Luna E."/>
            <person name="Martienssen R."/>
            <person name="Minamino N."/>
            <person name="Mizutani M."/>
            <person name="Mizutani M."/>
            <person name="Mochizuki N."/>
            <person name="Monte I."/>
            <person name="Mosher R."/>
            <person name="Nagasaki H."/>
            <person name="Nakagami H."/>
            <person name="Naramoto S."/>
            <person name="Nishitani K."/>
            <person name="Ohtani M."/>
            <person name="Okamoto T."/>
            <person name="Okumura M."/>
            <person name="Phillips J."/>
            <person name="Pollak B."/>
            <person name="Reinders A."/>
            <person name="Roevekamp M."/>
            <person name="Sano R."/>
            <person name="Sawa S."/>
            <person name="Schmid M."/>
            <person name="Shirakawa M."/>
            <person name="Solano R."/>
            <person name="Spunde A."/>
            <person name="Suetsugu N."/>
            <person name="Sugano S."/>
            <person name="Sugiyama A."/>
            <person name="Sun R."/>
            <person name="Suzuki Y."/>
            <person name="Takenaka M."/>
            <person name="Takezawa D."/>
            <person name="Tomogane H."/>
            <person name="Tsuzuki M."/>
            <person name="Ueda T."/>
            <person name="Umeda M."/>
            <person name="Ward J."/>
            <person name="Watanabe Y."/>
            <person name="Yazaki K."/>
            <person name="Yokoyama R."/>
            <person name="Yoshitake Y."/>
            <person name="Yotsui I."/>
            <person name="Zachgo S."/>
            <person name="Schmutz J."/>
        </authorList>
    </citation>
    <scope>NUCLEOTIDE SEQUENCE [LARGE SCALE GENOMIC DNA]</scope>
    <source>
        <strain evidence="2">cv. B-3</strain>
    </source>
</reference>